<dbReference type="EMBL" id="MKKU01000426">
    <property type="protein sequence ID" value="RNF13011.1"/>
    <property type="molecule type" value="Genomic_DNA"/>
</dbReference>
<evidence type="ECO:0000256" key="1">
    <source>
        <dbReference type="SAM" id="Phobius"/>
    </source>
</evidence>
<protein>
    <submittedName>
        <fullName evidence="2">Uncharacterized protein</fullName>
    </submittedName>
</protein>
<comment type="caution">
    <text evidence="2">The sequence shown here is derived from an EMBL/GenBank/DDBJ whole genome shotgun (WGS) entry which is preliminary data.</text>
</comment>
<proteinExistence type="predicted"/>
<organism evidence="2 3">
    <name type="scientific">Trypanosoma conorhini</name>
    <dbReference type="NCBI Taxonomy" id="83891"/>
    <lineage>
        <taxon>Eukaryota</taxon>
        <taxon>Discoba</taxon>
        <taxon>Euglenozoa</taxon>
        <taxon>Kinetoplastea</taxon>
        <taxon>Metakinetoplastina</taxon>
        <taxon>Trypanosomatida</taxon>
        <taxon>Trypanosomatidae</taxon>
        <taxon>Trypanosoma</taxon>
    </lineage>
</organism>
<gene>
    <name evidence="2" type="ORF">Tco025E_06334</name>
</gene>
<dbReference type="RefSeq" id="XP_029226654.1">
    <property type="nucleotide sequence ID" value="XM_029373212.1"/>
</dbReference>
<keyword evidence="1" id="KW-0812">Transmembrane</keyword>
<name>A0A422P5M0_9TRYP</name>
<dbReference type="GeneID" id="40319945"/>
<sequence>MLHALLSTDSLPKNLAYTTLGSGGDGDRVHGGKQASVSVTQSLRDVGITQWGGVKAGGWFGRHSIFFGFMRVLGRRRLFIGLLVTLFMVVTVLMQTGLGTPEPDGALSKLQADLLACQSQLRVKKSPQ</sequence>
<keyword evidence="1" id="KW-1133">Transmembrane helix</keyword>
<evidence type="ECO:0000313" key="3">
    <source>
        <dbReference type="Proteomes" id="UP000284403"/>
    </source>
</evidence>
<evidence type="ECO:0000313" key="2">
    <source>
        <dbReference type="EMBL" id="RNF13011.1"/>
    </source>
</evidence>
<dbReference type="Proteomes" id="UP000284403">
    <property type="component" value="Unassembled WGS sequence"/>
</dbReference>
<dbReference type="AlphaFoldDB" id="A0A422P5M0"/>
<accession>A0A422P5M0</accession>
<reference evidence="2 3" key="1">
    <citation type="journal article" date="2018" name="BMC Genomics">
        <title>Genomic comparison of Trypanosoma conorhini and Trypanosoma rangeli to Trypanosoma cruzi strains of high and low virulence.</title>
        <authorList>
            <person name="Bradwell K.R."/>
            <person name="Koparde V.N."/>
            <person name="Matveyev A.V."/>
            <person name="Serrano M.G."/>
            <person name="Alves J.M."/>
            <person name="Parikh H."/>
            <person name="Huang B."/>
            <person name="Lee V."/>
            <person name="Espinosa-Alvarez O."/>
            <person name="Ortiz P.A."/>
            <person name="Costa-Martins A.G."/>
            <person name="Teixeira M.M."/>
            <person name="Buck G.A."/>
        </authorList>
    </citation>
    <scope>NUCLEOTIDE SEQUENCE [LARGE SCALE GENOMIC DNA]</scope>
    <source>
        <strain evidence="2 3">025E</strain>
    </source>
</reference>
<feature type="transmembrane region" description="Helical" evidence="1">
    <location>
        <begin position="78"/>
        <end position="98"/>
    </location>
</feature>
<keyword evidence="1" id="KW-0472">Membrane</keyword>
<keyword evidence="3" id="KW-1185">Reference proteome</keyword>